<dbReference type="KEGG" id="hazt:108666696"/>
<feature type="compositionally biased region" description="Polar residues" evidence="1">
    <location>
        <begin position="84"/>
        <end position="101"/>
    </location>
</feature>
<reference evidence="3" key="1">
    <citation type="submission" date="2025-08" db="UniProtKB">
        <authorList>
            <consortium name="RefSeq"/>
        </authorList>
    </citation>
    <scope>IDENTIFICATION</scope>
    <source>
        <tissue evidence="3">Whole organism</tissue>
    </source>
</reference>
<feature type="region of interest" description="Disordered" evidence="1">
    <location>
        <begin position="84"/>
        <end position="140"/>
    </location>
</feature>
<keyword evidence="2" id="KW-1185">Reference proteome</keyword>
<protein>
    <submittedName>
        <fullName evidence="3">Uncharacterized protein LOC108666696</fullName>
    </submittedName>
</protein>
<sequence>MKKKKKIFCYWPPIENVQALARNCSQVDASSWPSYLVTHVAVSSDDYNRAEKKMLQSVNSQSEASELDTSQATEDVGCWSLRQHSGPTCADNSSSSISNTLPAPKDGAPVENVTPRRSPRSKQHHVAAASGSKSFAGTRIARESVAAQDLSSKDDNSENLCRKNERLVKYEHM</sequence>
<name>A0A979FNN4_HYAAZ</name>
<organism evidence="2 3">
    <name type="scientific">Hyalella azteca</name>
    <name type="common">Amphipod</name>
    <dbReference type="NCBI Taxonomy" id="294128"/>
    <lineage>
        <taxon>Eukaryota</taxon>
        <taxon>Metazoa</taxon>
        <taxon>Ecdysozoa</taxon>
        <taxon>Arthropoda</taxon>
        <taxon>Crustacea</taxon>
        <taxon>Multicrustacea</taxon>
        <taxon>Malacostraca</taxon>
        <taxon>Eumalacostraca</taxon>
        <taxon>Peracarida</taxon>
        <taxon>Amphipoda</taxon>
        <taxon>Senticaudata</taxon>
        <taxon>Talitrida</taxon>
        <taxon>Talitroidea</taxon>
        <taxon>Hyalellidae</taxon>
        <taxon>Hyalella</taxon>
    </lineage>
</organism>
<dbReference type="RefSeq" id="XP_047737794.1">
    <property type="nucleotide sequence ID" value="XM_047881838.1"/>
</dbReference>
<evidence type="ECO:0000313" key="3">
    <source>
        <dbReference type="RefSeq" id="XP_047737794.1"/>
    </source>
</evidence>
<dbReference type="GeneID" id="108666696"/>
<evidence type="ECO:0000313" key="2">
    <source>
        <dbReference type="Proteomes" id="UP000694843"/>
    </source>
</evidence>
<proteinExistence type="predicted"/>
<evidence type="ECO:0000256" key="1">
    <source>
        <dbReference type="SAM" id="MobiDB-lite"/>
    </source>
</evidence>
<dbReference type="Proteomes" id="UP000694843">
    <property type="component" value="Unplaced"/>
</dbReference>
<accession>A0A979FNN4</accession>
<dbReference type="AlphaFoldDB" id="A0A979FNN4"/>
<gene>
    <name evidence="3" type="primary">LOC108666696</name>
</gene>